<evidence type="ECO:0000259" key="3">
    <source>
        <dbReference type="Pfam" id="PF01478"/>
    </source>
</evidence>
<dbReference type="Pfam" id="PF01478">
    <property type="entry name" value="Peptidase_A24"/>
    <property type="match status" value="1"/>
</dbReference>
<proteinExistence type="inferred from homology"/>
<keyword evidence="2" id="KW-1133">Transmembrane helix</keyword>
<feature type="transmembrane region" description="Helical" evidence="2">
    <location>
        <begin position="114"/>
        <end position="134"/>
    </location>
</feature>
<dbReference type="STRING" id="1121301.SAMN02745912_02169"/>
<feature type="transmembrane region" description="Helical" evidence="2">
    <location>
        <begin position="64"/>
        <end position="83"/>
    </location>
</feature>
<dbReference type="PANTHER" id="PTHR30487:SF0">
    <property type="entry name" value="PREPILIN LEADER PEPTIDASE_N-METHYLTRANSFERASE-RELATED"/>
    <property type="match status" value="1"/>
</dbReference>
<dbReference type="GO" id="GO:0006465">
    <property type="term" value="P:signal peptide processing"/>
    <property type="evidence" value="ECO:0007669"/>
    <property type="project" value="TreeGrafter"/>
</dbReference>
<feature type="transmembrane region" description="Helical" evidence="2">
    <location>
        <begin position="90"/>
        <end position="108"/>
    </location>
</feature>
<dbReference type="AlphaFoldDB" id="A0A1M6PI08"/>
<keyword evidence="4" id="KW-0645">Protease</keyword>
<keyword evidence="2" id="KW-0472">Membrane</keyword>
<keyword evidence="4" id="KW-0378">Hydrolase</keyword>
<gene>
    <name evidence="4" type="ORF">SAMN02745912_02169</name>
</gene>
<organism evidence="4 5">
    <name type="scientific">Paramaledivibacter caminithermalis (strain DSM 15212 / CIP 107654 / DViRD3)</name>
    <name type="common">Clostridium caminithermale</name>
    <dbReference type="NCBI Taxonomy" id="1121301"/>
    <lineage>
        <taxon>Bacteria</taxon>
        <taxon>Bacillati</taxon>
        <taxon>Bacillota</taxon>
        <taxon>Clostridia</taxon>
        <taxon>Peptostreptococcales</taxon>
        <taxon>Caminicellaceae</taxon>
        <taxon>Paramaledivibacter</taxon>
    </lineage>
</organism>
<dbReference type="EMBL" id="FRAG01000024">
    <property type="protein sequence ID" value="SHK07588.1"/>
    <property type="molecule type" value="Genomic_DNA"/>
</dbReference>
<evidence type="ECO:0000256" key="2">
    <source>
        <dbReference type="SAM" id="Phobius"/>
    </source>
</evidence>
<keyword evidence="5" id="KW-1185">Reference proteome</keyword>
<name>A0A1M6PI08_PARC5</name>
<evidence type="ECO:0000313" key="4">
    <source>
        <dbReference type="EMBL" id="SHK07588.1"/>
    </source>
</evidence>
<dbReference type="Proteomes" id="UP000184465">
    <property type="component" value="Unassembled WGS sequence"/>
</dbReference>
<dbReference type="GO" id="GO:0004190">
    <property type="term" value="F:aspartic-type endopeptidase activity"/>
    <property type="evidence" value="ECO:0007669"/>
    <property type="project" value="InterPro"/>
</dbReference>
<feature type="transmembrane region" description="Helical" evidence="2">
    <location>
        <begin position="146"/>
        <end position="176"/>
    </location>
</feature>
<evidence type="ECO:0000313" key="5">
    <source>
        <dbReference type="Proteomes" id="UP000184465"/>
    </source>
</evidence>
<comment type="similarity">
    <text evidence="1">Belongs to the peptidase A24 family.</text>
</comment>
<feature type="transmembrane region" description="Helical" evidence="2">
    <location>
        <begin position="6"/>
        <end position="22"/>
    </location>
</feature>
<sequence length="206" mass="23193">MLYLIMITMTLIMSIIIKLYLYPNKNDNFLKRVTDLFLKQKITLFIDVFLFIIYFLIYRKYGFSSLFFSNIILMSILLTISIMDIKMKIIPNNLVISGIILGTIMVFLNNHISIISALLGCTICGGLIAIISFITRGSIGMGDAKLFACIGIFLGLHMTLGILIVATILSGLIGLYLLIFKKADRKTLLPFAPYIFAATIFMMVFN</sequence>
<feature type="transmembrane region" description="Helical" evidence="2">
    <location>
        <begin position="42"/>
        <end position="58"/>
    </location>
</feature>
<evidence type="ECO:0000256" key="1">
    <source>
        <dbReference type="ARBA" id="ARBA00005801"/>
    </source>
</evidence>
<keyword evidence="2" id="KW-0812">Transmembrane</keyword>
<accession>A0A1M6PI08</accession>
<dbReference type="Gene3D" id="1.20.120.1220">
    <property type="match status" value="1"/>
</dbReference>
<dbReference type="InterPro" id="IPR050882">
    <property type="entry name" value="Prepilin_peptidase/N-MTase"/>
</dbReference>
<feature type="transmembrane region" description="Helical" evidence="2">
    <location>
        <begin position="188"/>
        <end position="205"/>
    </location>
</feature>
<feature type="domain" description="Prepilin type IV endopeptidase peptidase" evidence="3">
    <location>
        <begin position="71"/>
        <end position="175"/>
    </location>
</feature>
<protein>
    <submittedName>
        <fullName evidence="4">Flp pilus assembly protein, protease CpaA</fullName>
    </submittedName>
</protein>
<reference evidence="4 5" key="1">
    <citation type="submission" date="2016-11" db="EMBL/GenBank/DDBJ databases">
        <authorList>
            <person name="Jaros S."/>
            <person name="Januszkiewicz K."/>
            <person name="Wedrychowicz H."/>
        </authorList>
    </citation>
    <scope>NUCLEOTIDE SEQUENCE [LARGE SCALE GENOMIC DNA]</scope>
    <source>
        <strain evidence="4 5">DSM 15212</strain>
    </source>
</reference>
<dbReference type="GO" id="GO:0005886">
    <property type="term" value="C:plasma membrane"/>
    <property type="evidence" value="ECO:0007669"/>
    <property type="project" value="TreeGrafter"/>
</dbReference>
<dbReference type="PANTHER" id="PTHR30487">
    <property type="entry name" value="TYPE 4 PREPILIN-LIKE PROTEINS LEADER PEPTIDE-PROCESSING ENZYME"/>
    <property type="match status" value="1"/>
</dbReference>
<dbReference type="InterPro" id="IPR000045">
    <property type="entry name" value="Prepilin_IV_endopep_pep"/>
</dbReference>